<proteinExistence type="predicted"/>
<dbReference type="GO" id="GO:0016853">
    <property type="term" value="F:isomerase activity"/>
    <property type="evidence" value="ECO:0007669"/>
    <property type="project" value="UniProtKB-KW"/>
</dbReference>
<accession>A0ABN2DWT5</accession>
<dbReference type="RefSeq" id="WP_344216935.1">
    <property type="nucleotide sequence ID" value="NZ_BAAAOS010000031.1"/>
</dbReference>
<name>A0ABN2DWT5_9ACTN</name>
<gene>
    <name evidence="2" type="ORF">GCM10009789_45010</name>
</gene>
<evidence type="ECO:0000313" key="3">
    <source>
        <dbReference type="Proteomes" id="UP001500393"/>
    </source>
</evidence>
<keyword evidence="2" id="KW-0413">Isomerase</keyword>
<sequence>MAGLSGPVRLLEQAIRYATGSVDSVVDGFGSLPTPCVEWDLHALLLHLNDSIAALQQGVEFGHVAVDESRGPQDPTCVLVTSFRSRVQRLLSSCRTGAPAGRLVTVDGVSLPTGKVVVTGAVEVAVHGWDISVACGNHRPIPDPLALGMLTLSQLMVDDGMRASLFGPPVAVSPLAGPSDQLVAFLGRHPVPSATSSPR</sequence>
<comment type="caution">
    <text evidence="2">The sequence shown here is derived from an EMBL/GenBank/DDBJ whole genome shotgun (WGS) entry which is preliminary data.</text>
</comment>
<dbReference type="NCBIfam" id="TIGR03083">
    <property type="entry name" value="maleylpyruvate isomerase family mycothiol-dependent enzyme"/>
    <property type="match status" value="1"/>
</dbReference>
<feature type="domain" description="Mycothiol-dependent maleylpyruvate isomerase metal-binding" evidence="1">
    <location>
        <begin position="31"/>
        <end position="131"/>
    </location>
</feature>
<keyword evidence="3" id="KW-1185">Reference proteome</keyword>
<reference evidence="2 3" key="1">
    <citation type="journal article" date="2019" name="Int. J. Syst. Evol. Microbiol.">
        <title>The Global Catalogue of Microorganisms (GCM) 10K type strain sequencing project: providing services to taxonomists for standard genome sequencing and annotation.</title>
        <authorList>
            <consortium name="The Broad Institute Genomics Platform"/>
            <consortium name="The Broad Institute Genome Sequencing Center for Infectious Disease"/>
            <person name="Wu L."/>
            <person name="Ma J."/>
        </authorList>
    </citation>
    <scope>NUCLEOTIDE SEQUENCE [LARGE SCALE GENOMIC DNA]</scope>
    <source>
        <strain evidence="2 3">JCM 14969</strain>
    </source>
</reference>
<dbReference type="SUPFAM" id="SSF109854">
    <property type="entry name" value="DinB/YfiT-like putative metalloenzymes"/>
    <property type="match status" value="1"/>
</dbReference>
<dbReference type="InterPro" id="IPR024344">
    <property type="entry name" value="MDMPI_metal-binding"/>
</dbReference>
<organism evidence="2 3">
    <name type="scientific">Kribbella sancticallisti</name>
    <dbReference type="NCBI Taxonomy" id="460087"/>
    <lineage>
        <taxon>Bacteria</taxon>
        <taxon>Bacillati</taxon>
        <taxon>Actinomycetota</taxon>
        <taxon>Actinomycetes</taxon>
        <taxon>Propionibacteriales</taxon>
        <taxon>Kribbellaceae</taxon>
        <taxon>Kribbella</taxon>
    </lineage>
</organism>
<evidence type="ECO:0000313" key="2">
    <source>
        <dbReference type="EMBL" id="GAA1586428.1"/>
    </source>
</evidence>
<dbReference type="EMBL" id="BAAAOS010000031">
    <property type="protein sequence ID" value="GAA1586428.1"/>
    <property type="molecule type" value="Genomic_DNA"/>
</dbReference>
<evidence type="ECO:0000259" key="1">
    <source>
        <dbReference type="Pfam" id="PF11716"/>
    </source>
</evidence>
<dbReference type="Gene3D" id="1.20.120.450">
    <property type="entry name" value="dinb family like domain"/>
    <property type="match status" value="1"/>
</dbReference>
<dbReference type="Proteomes" id="UP001500393">
    <property type="component" value="Unassembled WGS sequence"/>
</dbReference>
<dbReference type="InterPro" id="IPR034660">
    <property type="entry name" value="DinB/YfiT-like"/>
</dbReference>
<dbReference type="Pfam" id="PF11716">
    <property type="entry name" value="MDMPI_N"/>
    <property type="match status" value="1"/>
</dbReference>
<protein>
    <submittedName>
        <fullName evidence="2">Maleylpyruvate isomerase family mycothiol-dependent enzyme</fullName>
    </submittedName>
</protein>
<dbReference type="InterPro" id="IPR017517">
    <property type="entry name" value="Maleyloyr_isom"/>
</dbReference>